<dbReference type="Pfam" id="PF20128">
    <property type="entry name" value="DUF6518"/>
    <property type="match status" value="1"/>
</dbReference>
<feature type="compositionally biased region" description="Low complexity" evidence="1">
    <location>
        <begin position="186"/>
        <end position="197"/>
    </location>
</feature>
<gene>
    <name evidence="3" type="ORF">CMN_00517</name>
</gene>
<feature type="transmembrane region" description="Helical" evidence="2">
    <location>
        <begin position="67"/>
        <end position="90"/>
    </location>
</feature>
<feature type="region of interest" description="Disordered" evidence="1">
    <location>
        <begin position="186"/>
        <end position="252"/>
    </location>
</feature>
<dbReference type="Proteomes" id="UP000012170">
    <property type="component" value="Chromosome"/>
</dbReference>
<name>A0AAI8ZGG4_9MICO</name>
<dbReference type="KEGG" id="cmc:CMN_00517"/>
<keyword evidence="2" id="KW-1133">Transmembrane helix</keyword>
<feature type="compositionally biased region" description="Basic residues" evidence="1">
    <location>
        <begin position="240"/>
        <end position="252"/>
    </location>
</feature>
<evidence type="ECO:0000313" key="3">
    <source>
        <dbReference type="EMBL" id="CCE74481.1"/>
    </source>
</evidence>
<organism evidence="3 4">
    <name type="scientific">Clavibacter nebraskensis NCPPB 2581</name>
    <dbReference type="NCBI Taxonomy" id="1097677"/>
    <lineage>
        <taxon>Bacteria</taxon>
        <taxon>Bacillati</taxon>
        <taxon>Actinomycetota</taxon>
        <taxon>Actinomycetes</taxon>
        <taxon>Micrococcales</taxon>
        <taxon>Microbacteriaceae</taxon>
        <taxon>Clavibacter</taxon>
    </lineage>
</organism>
<reference evidence="4" key="2">
    <citation type="submission" date="2013-04" db="EMBL/GenBank/DDBJ databases">
        <title>The genome sequence of the maize-pathogen Clavibacter michiganensis subsp. nebraskensis.</title>
        <authorList>
            <person name="Gartemann K.H."/>
            <person name="Blom J."/>
            <person name="Dreiseikelmann B."/>
            <person name="Fluegel M."/>
            <person name="Jaenicke S."/>
            <person name="Linke B."/>
            <person name="Sczcepanowski R."/>
            <person name="Wittmann J."/>
            <person name="Goesmann A."/>
            <person name="Puehler A."/>
            <person name="Eichenlaub R."/>
            <person name="Rueckert C."/>
        </authorList>
    </citation>
    <scope>NUCLEOTIDE SEQUENCE [LARGE SCALE GENOMIC DNA]</scope>
    <source>
        <strain evidence="4">NCPPB 2581</strain>
    </source>
</reference>
<evidence type="ECO:0000256" key="2">
    <source>
        <dbReference type="SAM" id="Phobius"/>
    </source>
</evidence>
<reference evidence="3 4" key="1">
    <citation type="submission" date="2011-11" db="EMBL/GenBank/DDBJ databases">
        <authorList>
            <person name="Gartemann K."/>
        </authorList>
    </citation>
    <scope>NUCLEOTIDE SEQUENCE [LARGE SCALE GENOMIC DNA]</scope>
    <source>
        <strain evidence="4">NCPPB 2581</strain>
    </source>
</reference>
<keyword evidence="2" id="KW-0472">Membrane</keyword>
<feature type="transmembrane region" description="Helical" evidence="2">
    <location>
        <begin position="158"/>
        <end position="176"/>
    </location>
</feature>
<feature type="transmembrane region" description="Helical" evidence="2">
    <location>
        <begin position="128"/>
        <end position="146"/>
    </location>
</feature>
<accession>A0AAI8ZGG4</accession>
<dbReference type="AlphaFoldDB" id="A0AAI8ZGG4"/>
<keyword evidence="2" id="KW-0812">Transmembrane</keyword>
<dbReference type="EMBL" id="HE614873">
    <property type="protein sequence ID" value="CCE74481.1"/>
    <property type="molecule type" value="Genomic_DNA"/>
</dbReference>
<evidence type="ECO:0000313" key="4">
    <source>
        <dbReference type="Proteomes" id="UP000012170"/>
    </source>
</evidence>
<dbReference type="InterPro" id="IPR045393">
    <property type="entry name" value="DUF6518"/>
</dbReference>
<feature type="transmembrane region" description="Helical" evidence="2">
    <location>
        <begin position="102"/>
        <end position="121"/>
    </location>
</feature>
<sequence length="252" mass="26529">MRPPARASVLAGVRATAIVLVLSLLASGLTSPAQGVLPFWTASFANSAGGWSMLAFVAAWASRARPLLGAALGAASFVAMVEAYGAVSLWRGHFLAEPLHSMWIPVGLVAGPVIGVAAALVRRASSRWTIAGVAVLSAVLVAEGIFGLTRVADTTSPVYWTLEIVLGVGFLAAAALRGRRARLPAEPAAPLGEPRPASIRRRAPRATTPWEVRPRSRPRPRTPPGSARTRRRAGAPGARRTPRGRPGRRSRR</sequence>
<protein>
    <submittedName>
        <fullName evidence="3">Hypothetical membrane protein</fullName>
    </submittedName>
</protein>
<evidence type="ECO:0000256" key="1">
    <source>
        <dbReference type="SAM" id="MobiDB-lite"/>
    </source>
</evidence>
<proteinExistence type="predicted"/>
<feature type="transmembrane region" description="Helical" evidence="2">
    <location>
        <begin position="40"/>
        <end position="60"/>
    </location>
</feature>